<protein>
    <recommendedName>
        <fullName evidence="1">N-acetyltransferase domain-containing protein</fullName>
    </recommendedName>
</protein>
<feature type="domain" description="N-acetyltransferase" evidence="1">
    <location>
        <begin position="270"/>
        <end position="412"/>
    </location>
</feature>
<dbReference type="Pfam" id="PF13508">
    <property type="entry name" value="Acetyltransf_7"/>
    <property type="match status" value="1"/>
</dbReference>
<dbReference type="EMBL" id="JAVRRF010000005">
    <property type="protein sequence ID" value="KAK5065614.1"/>
    <property type="molecule type" value="Genomic_DNA"/>
</dbReference>
<evidence type="ECO:0000313" key="3">
    <source>
        <dbReference type="Proteomes" id="UP001345691"/>
    </source>
</evidence>
<gene>
    <name evidence="2" type="ORF">LTR69_003163</name>
</gene>
<dbReference type="SUPFAM" id="SSF55729">
    <property type="entry name" value="Acyl-CoA N-acyltransferases (Nat)"/>
    <property type="match status" value="1"/>
</dbReference>
<reference evidence="2 3" key="1">
    <citation type="submission" date="2023-08" db="EMBL/GenBank/DDBJ databases">
        <title>Black Yeasts Isolated from many extreme environments.</title>
        <authorList>
            <person name="Coleine C."/>
            <person name="Stajich J.E."/>
            <person name="Selbmann L."/>
        </authorList>
    </citation>
    <scope>NUCLEOTIDE SEQUENCE [LARGE SCALE GENOMIC DNA]</scope>
    <source>
        <strain evidence="2 3">CCFEE 6328</strain>
    </source>
</reference>
<evidence type="ECO:0000259" key="1">
    <source>
        <dbReference type="PROSITE" id="PS51186"/>
    </source>
</evidence>
<evidence type="ECO:0000313" key="2">
    <source>
        <dbReference type="EMBL" id="KAK5065614.1"/>
    </source>
</evidence>
<accession>A0ABR0JIK1</accession>
<dbReference type="PANTHER" id="PTHR42791:SF4">
    <property type="entry name" value="ACETYLTRANSFERASE, GNAT FAMILY FAMILY (AFU_ORTHOLOGUE AFUA_4G09540)-RELATED"/>
    <property type="match status" value="1"/>
</dbReference>
<dbReference type="CDD" id="cd04301">
    <property type="entry name" value="NAT_SF"/>
    <property type="match status" value="1"/>
</dbReference>
<keyword evidence="3" id="KW-1185">Reference proteome</keyword>
<dbReference type="InterPro" id="IPR052523">
    <property type="entry name" value="Trichothecene_AcTrans"/>
</dbReference>
<dbReference type="InterPro" id="IPR000182">
    <property type="entry name" value="GNAT_dom"/>
</dbReference>
<proteinExistence type="predicted"/>
<dbReference type="PROSITE" id="PS51186">
    <property type="entry name" value="GNAT"/>
    <property type="match status" value="1"/>
</dbReference>
<organism evidence="2 3">
    <name type="scientific">Exophiala sideris</name>
    <dbReference type="NCBI Taxonomy" id="1016849"/>
    <lineage>
        <taxon>Eukaryota</taxon>
        <taxon>Fungi</taxon>
        <taxon>Dikarya</taxon>
        <taxon>Ascomycota</taxon>
        <taxon>Pezizomycotina</taxon>
        <taxon>Eurotiomycetes</taxon>
        <taxon>Chaetothyriomycetidae</taxon>
        <taxon>Chaetothyriales</taxon>
        <taxon>Herpotrichiellaceae</taxon>
        <taxon>Exophiala</taxon>
    </lineage>
</organism>
<name>A0ABR0JIK1_9EURO</name>
<dbReference type="InterPro" id="IPR016181">
    <property type="entry name" value="Acyl_CoA_acyltransferase"/>
</dbReference>
<comment type="caution">
    <text evidence="2">The sequence shown here is derived from an EMBL/GenBank/DDBJ whole genome shotgun (WGS) entry which is preliminary data.</text>
</comment>
<dbReference type="Gene3D" id="3.40.630.30">
    <property type="match status" value="1"/>
</dbReference>
<dbReference type="PANTHER" id="PTHR42791">
    <property type="entry name" value="GNAT FAMILY ACETYLTRANSFERASE"/>
    <property type="match status" value="1"/>
</dbReference>
<sequence>MPDDAEMSTDEMFDFAKELFILPGDEQQEADQEFLIPPTEDQSLPEFKLEDYVNFSPTSIRDPPRNANTIFCHCSFGASLVHNGHGVFVTYRIRNGDLKYITNFLSQSVGPDPSFCRDQRHWKAPAQTQYEPHLVEVVSYGISGTIMRDTRVSYCALPDTGVDAQERDKEAERSGYDIVPEPKKERENKMGIVIKAIEPADIPSVVECIQLAFADDPYHQWAFDTRPGKFNKERNFASLKAKCEWGCMNALFYVAKDTDDKDGKVLGVSMWMKPRNVNEKQTWNEWVDEYILWFKQGWNLVRFQGRGGLNTKRYWIWKHEQAIAQSEIWTDPEGYYFCNIVTVRPGIQGKGIGRQLFEIVTSKADEEGRKCYLESSKETPNIAIYEKMGFKLVRNMVCEEGGDKCDLFCMIRKPRPKP</sequence>
<dbReference type="Proteomes" id="UP001345691">
    <property type="component" value="Unassembled WGS sequence"/>
</dbReference>